<dbReference type="Proteomes" id="UP001239111">
    <property type="component" value="Chromosome 1"/>
</dbReference>
<evidence type="ECO:0000313" key="1">
    <source>
        <dbReference type="EMBL" id="KAJ8682283.1"/>
    </source>
</evidence>
<accession>A0ACC2PFQ5</accession>
<organism evidence="1 2">
    <name type="scientific">Eretmocerus hayati</name>
    <dbReference type="NCBI Taxonomy" id="131215"/>
    <lineage>
        <taxon>Eukaryota</taxon>
        <taxon>Metazoa</taxon>
        <taxon>Ecdysozoa</taxon>
        <taxon>Arthropoda</taxon>
        <taxon>Hexapoda</taxon>
        <taxon>Insecta</taxon>
        <taxon>Pterygota</taxon>
        <taxon>Neoptera</taxon>
        <taxon>Endopterygota</taxon>
        <taxon>Hymenoptera</taxon>
        <taxon>Apocrita</taxon>
        <taxon>Proctotrupomorpha</taxon>
        <taxon>Chalcidoidea</taxon>
        <taxon>Aphelinidae</taxon>
        <taxon>Aphelininae</taxon>
        <taxon>Eretmocerus</taxon>
    </lineage>
</organism>
<gene>
    <name evidence="1" type="ORF">QAD02_018075</name>
</gene>
<name>A0ACC2PFQ5_9HYME</name>
<evidence type="ECO:0000313" key="2">
    <source>
        <dbReference type="Proteomes" id="UP001239111"/>
    </source>
</evidence>
<reference evidence="1" key="1">
    <citation type="submission" date="2023-04" db="EMBL/GenBank/DDBJ databases">
        <title>A chromosome-level genome assembly of the parasitoid wasp Eretmocerus hayati.</title>
        <authorList>
            <person name="Zhong Y."/>
            <person name="Liu S."/>
            <person name="Liu Y."/>
        </authorList>
    </citation>
    <scope>NUCLEOTIDE SEQUENCE</scope>
    <source>
        <strain evidence="1">ZJU_SS_LIU_2023</strain>
    </source>
</reference>
<sequence>MQEIDRFGKYQLAIYALITWPLILSAGFTLDYVFTAGEVKYRCLVPECENPRETSLTDLPWLNNSLSEENCKRFAPRSPQESNDCSNPNFFDKSRVIDCDAWVYDPDEITIQNEWGITCNSNKWKLTLVGTLNNLGQLVGLTFASTFSDKYGRRTVLSTITCLAGISGFIHSFAVNYWMFITFEFIDAFFAAGMYSSIFIYAMEMTGVEQRILGSTVISSIFAVGSMWFGLLAMWTKDWRLLMRLLYGPGVFAILLLYMLPESVRWLLANDKREVAEKVYRKMARVNKIDLSEEAFLELRNANEKKSEKEENKQSEKTVTAEESRIAQIRKSPKILVRLLICSFCWLTNTFVYYGLSLNSTEFAGNKYVNFILVSAIEIPGNILVYPLLDRFGRKPTLCGSFILSGVFCLAIQFVPKFDYGIWPWIGLIMYVCGKGCITMAFATSYVYTTELFPTTLRHSLLGICSMTGRIGSILAPQTPLLAKYIYEGLPLVLFGCISLTAGMLSLSFPETLGTKLPDTLEEAEQIGRNKPGHKSTNGFSSTASA</sequence>
<comment type="caution">
    <text evidence="1">The sequence shown here is derived from an EMBL/GenBank/DDBJ whole genome shotgun (WGS) entry which is preliminary data.</text>
</comment>
<proteinExistence type="predicted"/>
<protein>
    <submittedName>
        <fullName evidence="1">Uncharacterized protein</fullName>
    </submittedName>
</protein>
<keyword evidence="2" id="KW-1185">Reference proteome</keyword>
<dbReference type="EMBL" id="CM056741">
    <property type="protein sequence ID" value="KAJ8682283.1"/>
    <property type="molecule type" value="Genomic_DNA"/>
</dbReference>